<comment type="caution">
    <text evidence="11">The sequence shown here is derived from an EMBL/GenBank/DDBJ whole genome shotgun (WGS) entry which is preliminary data.</text>
</comment>
<dbReference type="PANTHER" id="PTHR12755">
    <property type="entry name" value="CLEAVAGE/POLYADENYLATION FACTOR IA SUBUNIT CLP1P"/>
    <property type="match status" value="1"/>
</dbReference>
<feature type="region of interest" description="Disordered" evidence="9">
    <location>
        <begin position="1"/>
        <end position="61"/>
    </location>
</feature>
<feature type="compositionally biased region" description="Polar residues" evidence="9">
    <location>
        <begin position="737"/>
        <end position="746"/>
    </location>
</feature>
<evidence type="ECO:0000256" key="8">
    <source>
        <dbReference type="ARBA" id="ARBA00022840"/>
    </source>
</evidence>
<dbReference type="EMBL" id="JAWCUI010000013">
    <property type="protein sequence ID" value="KAL1899192.1"/>
    <property type="molecule type" value="Genomic_DNA"/>
</dbReference>
<sequence>MEPRKKRKVEPGPPPAPPKSARQRMLEQKEAAAREAQAALEKAAAEAKAEQSQADETQDAQPAVTEAVAVLPVQVSVENEAPKIQAEVTVAAAPVAAPELKPVEPPVVQIKSNATRLVIIGSYGLTIKCGTMTVAGATLRASEKTYWVHAPRCYALPVLRCTDDATIMLQPHPAAAALRQLGKLSPMFSRLWNEPPIDSSKKEFNATFQILYTSDDDVLPSRDITAPPEWYKLIAELTSPKKGAPKPGQQVLFVCGPKSSGKSTFSRLLANRLITKEVVSAGKQTKKWTTPSVAVLDIDPGQPEFGTPGSLSLVHVHEPNFQPPFCHPYVASDNSQGNKLLRAHELASVSPATDPEHYIECVLDLYSLYHRDLRNRCPLVVNTPGWIQGTGLEILTELLKRMRPSHVIYMSREGPDDTVVGLKSAYQNVPFVELPSQPGDLKVRTPAQLRTIQTMSYIHLDASSPPSKATSLQKPPIRPYASWLASPVSAIRPWVVPYTGPNSGILGVMCYDSQPPTDLVADTINGTMVSIVVIENMTAFRTMDEATDGSSTEMEVDAEDGDGTSNSTPRRLPPFVRSPEGIPYILNPDDRKLDPRHSYKLGVALVRGIDTRNKELHLLTPLRAGEAIDQVMQQDGVGVVLVSGKFDSPTWAYTEDMFLQSARKETKGAGEATDDVSGEDSDGDESDAGEDGTDTESAAIERGKQPPSDIPWVETLHGGQKRDIGSRVWRVRRDLGRNNNSNGGGD</sequence>
<feature type="region of interest" description="Disordered" evidence="9">
    <location>
        <begin position="664"/>
        <end position="746"/>
    </location>
</feature>
<evidence type="ECO:0000256" key="3">
    <source>
        <dbReference type="ARBA" id="ARBA00018706"/>
    </source>
</evidence>
<evidence type="ECO:0000256" key="2">
    <source>
        <dbReference type="ARBA" id="ARBA00011003"/>
    </source>
</evidence>
<evidence type="ECO:0000256" key="9">
    <source>
        <dbReference type="SAM" id="MobiDB-lite"/>
    </source>
</evidence>
<dbReference type="InterPro" id="IPR032319">
    <property type="entry name" value="CLP1_P"/>
</dbReference>
<dbReference type="PANTHER" id="PTHR12755:SF3">
    <property type="entry name" value="POLYNUCLEOTIDE 5'-HYDROXYL-KINASE NOL9"/>
    <property type="match status" value="1"/>
</dbReference>
<dbReference type="InterPro" id="IPR027417">
    <property type="entry name" value="P-loop_NTPase"/>
</dbReference>
<protein>
    <recommendedName>
        <fullName evidence="4">Polynucleotide 5'-hydroxyl-kinase GRC3</fullName>
    </recommendedName>
    <alternativeName>
        <fullName evidence="3">Polynucleotide 5'-hydroxyl-kinase grc3</fullName>
    </alternativeName>
</protein>
<organism evidence="11 12">
    <name type="scientific">Sporothrix stenoceras</name>
    <dbReference type="NCBI Taxonomy" id="5173"/>
    <lineage>
        <taxon>Eukaryota</taxon>
        <taxon>Fungi</taxon>
        <taxon>Dikarya</taxon>
        <taxon>Ascomycota</taxon>
        <taxon>Pezizomycotina</taxon>
        <taxon>Sordariomycetes</taxon>
        <taxon>Sordariomycetidae</taxon>
        <taxon>Ophiostomatales</taxon>
        <taxon>Ophiostomataceae</taxon>
        <taxon>Sporothrix</taxon>
    </lineage>
</organism>
<keyword evidence="8" id="KW-0067">ATP-binding</keyword>
<evidence type="ECO:0000256" key="7">
    <source>
        <dbReference type="ARBA" id="ARBA00022777"/>
    </source>
</evidence>
<evidence type="ECO:0000256" key="5">
    <source>
        <dbReference type="ARBA" id="ARBA00022679"/>
    </source>
</evidence>
<feature type="compositionally biased region" description="Acidic residues" evidence="9">
    <location>
        <begin position="672"/>
        <end position="694"/>
    </location>
</feature>
<dbReference type="Gene3D" id="3.40.50.300">
    <property type="entry name" value="P-loop containing nucleotide triphosphate hydrolases"/>
    <property type="match status" value="1"/>
</dbReference>
<name>A0ABR3ZG73_9PEZI</name>
<feature type="compositionally biased region" description="Basic and acidic residues" evidence="9">
    <location>
        <begin position="24"/>
        <end position="33"/>
    </location>
</feature>
<feature type="region of interest" description="Disordered" evidence="9">
    <location>
        <begin position="546"/>
        <end position="574"/>
    </location>
</feature>
<evidence type="ECO:0000313" key="12">
    <source>
        <dbReference type="Proteomes" id="UP001583186"/>
    </source>
</evidence>
<keyword evidence="5" id="KW-0808">Transferase</keyword>
<reference evidence="11 12" key="1">
    <citation type="journal article" date="2024" name="IMA Fungus">
        <title>IMA Genome - F19 : A genome assembly and annotation guide to empower mycologists, including annotated draft genome sequences of Ceratocystis pirilliformis, Diaporthe australafricana, Fusarium ophioides, Paecilomyces lecythidis, and Sporothrix stenoceras.</title>
        <authorList>
            <person name="Aylward J."/>
            <person name="Wilson A.M."/>
            <person name="Visagie C.M."/>
            <person name="Spraker J."/>
            <person name="Barnes I."/>
            <person name="Buitendag C."/>
            <person name="Ceriani C."/>
            <person name="Del Mar Angel L."/>
            <person name="du Plessis D."/>
            <person name="Fuchs T."/>
            <person name="Gasser K."/>
            <person name="Kramer D."/>
            <person name="Li W."/>
            <person name="Munsamy K."/>
            <person name="Piso A."/>
            <person name="Price J.L."/>
            <person name="Sonnekus B."/>
            <person name="Thomas C."/>
            <person name="van der Nest A."/>
            <person name="van Dijk A."/>
            <person name="van Heerden A."/>
            <person name="van Vuuren N."/>
            <person name="Yilmaz N."/>
            <person name="Duong T.A."/>
            <person name="van der Merwe N.A."/>
            <person name="Wingfield M.J."/>
            <person name="Wingfield B.D."/>
        </authorList>
    </citation>
    <scope>NUCLEOTIDE SEQUENCE [LARGE SCALE GENOMIC DNA]</scope>
    <source>
        <strain evidence="11 12">CMW 5346</strain>
    </source>
</reference>
<dbReference type="Proteomes" id="UP001583186">
    <property type="component" value="Unassembled WGS sequence"/>
</dbReference>
<evidence type="ECO:0000259" key="10">
    <source>
        <dbReference type="Pfam" id="PF16575"/>
    </source>
</evidence>
<evidence type="ECO:0000256" key="1">
    <source>
        <dbReference type="ARBA" id="ARBA00003798"/>
    </source>
</evidence>
<dbReference type="Pfam" id="PF16575">
    <property type="entry name" value="CLP1_P"/>
    <property type="match status" value="1"/>
</dbReference>
<keyword evidence="6" id="KW-0547">Nucleotide-binding</keyword>
<evidence type="ECO:0000256" key="6">
    <source>
        <dbReference type="ARBA" id="ARBA00022741"/>
    </source>
</evidence>
<proteinExistence type="inferred from homology"/>
<comment type="similarity">
    <text evidence="2">Belongs to the Clp1 family. NOL9/GRC3 subfamily.</text>
</comment>
<keyword evidence="12" id="KW-1185">Reference proteome</keyword>
<feature type="compositionally biased region" description="Basic and acidic residues" evidence="9">
    <location>
        <begin position="720"/>
        <end position="736"/>
    </location>
</feature>
<evidence type="ECO:0000256" key="4">
    <source>
        <dbReference type="ARBA" id="ARBA00019824"/>
    </source>
</evidence>
<feature type="domain" description="Clp1 P-loop" evidence="10">
    <location>
        <begin position="256"/>
        <end position="459"/>
    </location>
</feature>
<evidence type="ECO:0000313" key="11">
    <source>
        <dbReference type="EMBL" id="KAL1899192.1"/>
    </source>
</evidence>
<gene>
    <name evidence="11" type="primary">GRC3</name>
    <name evidence="11" type="ORF">Sste5346_003114</name>
</gene>
<keyword evidence="7" id="KW-0418">Kinase</keyword>
<dbReference type="InterPro" id="IPR045116">
    <property type="entry name" value="Clp1/Grc3"/>
</dbReference>
<accession>A0ABR3ZG73</accession>
<comment type="function">
    <text evidence="1">Polynucleotide 5'-kinase involved in rRNA processing.</text>
</comment>